<evidence type="ECO:0000256" key="4">
    <source>
        <dbReference type="ARBA" id="ARBA00022771"/>
    </source>
</evidence>
<evidence type="ECO:0000313" key="10">
    <source>
        <dbReference type="Proteomes" id="UP001208570"/>
    </source>
</evidence>
<evidence type="ECO:0000256" key="5">
    <source>
        <dbReference type="ARBA" id="ARBA00022833"/>
    </source>
</evidence>
<evidence type="ECO:0000256" key="1">
    <source>
        <dbReference type="ARBA" id="ARBA00004123"/>
    </source>
</evidence>
<dbReference type="Gene3D" id="3.30.160.60">
    <property type="entry name" value="Classic Zinc Finger"/>
    <property type="match status" value="2"/>
</dbReference>
<proteinExistence type="predicted"/>
<evidence type="ECO:0000256" key="7">
    <source>
        <dbReference type="PROSITE-ProRule" id="PRU00042"/>
    </source>
</evidence>
<keyword evidence="10" id="KW-1185">Reference proteome</keyword>
<dbReference type="PROSITE" id="PS00028">
    <property type="entry name" value="ZINC_FINGER_C2H2_1"/>
    <property type="match status" value="1"/>
</dbReference>
<comment type="caution">
    <text evidence="9">The sequence shown here is derived from an EMBL/GenBank/DDBJ whole genome shotgun (WGS) entry which is preliminary data.</text>
</comment>
<dbReference type="GO" id="GO:0000981">
    <property type="term" value="F:DNA-binding transcription factor activity, RNA polymerase II-specific"/>
    <property type="evidence" value="ECO:0007669"/>
    <property type="project" value="TreeGrafter"/>
</dbReference>
<dbReference type="PANTHER" id="PTHR24394:SF29">
    <property type="entry name" value="MYONEURIN"/>
    <property type="match status" value="1"/>
</dbReference>
<dbReference type="GO" id="GO:0008270">
    <property type="term" value="F:zinc ion binding"/>
    <property type="evidence" value="ECO:0007669"/>
    <property type="project" value="UniProtKB-KW"/>
</dbReference>
<dbReference type="Proteomes" id="UP001208570">
    <property type="component" value="Unassembled WGS sequence"/>
</dbReference>
<dbReference type="SMART" id="SM00355">
    <property type="entry name" value="ZnF_C2H2"/>
    <property type="match status" value="2"/>
</dbReference>
<evidence type="ECO:0000256" key="6">
    <source>
        <dbReference type="ARBA" id="ARBA00023242"/>
    </source>
</evidence>
<evidence type="ECO:0000259" key="8">
    <source>
        <dbReference type="PROSITE" id="PS50157"/>
    </source>
</evidence>
<feature type="domain" description="C2H2-type" evidence="8">
    <location>
        <begin position="90"/>
        <end position="117"/>
    </location>
</feature>
<dbReference type="SUPFAM" id="SSF57667">
    <property type="entry name" value="beta-beta-alpha zinc fingers"/>
    <property type="match status" value="1"/>
</dbReference>
<keyword evidence="5" id="KW-0862">Zinc</keyword>
<evidence type="ECO:0000256" key="2">
    <source>
        <dbReference type="ARBA" id="ARBA00022723"/>
    </source>
</evidence>
<dbReference type="PANTHER" id="PTHR24394">
    <property type="entry name" value="ZINC FINGER PROTEIN"/>
    <property type="match status" value="1"/>
</dbReference>
<keyword evidence="4 7" id="KW-0863">Zinc-finger</keyword>
<keyword evidence="2" id="KW-0479">Metal-binding</keyword>
<evidence type="ECO:0000256" key="3">
    <source>
        <dbReference type="ARBA" id="ARBA00022737"/>
    </source>
</evidence>
<accession>A0AAD9J3A3</accession>
<organism evidence="9 10">
    <name type="scientific">Paralvinella palmiformis</name>
    <dbReference type="NCBI Taxonomy" id="53620"/>
    <lineage>
        <taxon>Eukaryota</taxon>
        <taxon>Metazoa</taxon>
        <taxon>Spiralia</taxon>
        <taxon>Lophotrochozoa</taxon>
        <taxon>Annelida</taxon>
        <taxon>Polychaeta</taxon>
        <taxon>Sedentaria</taxon>
        <taxon>Canalipalpata</taxon>
        <taxon>Terebellida</taxon>
        <taxon>Terebelliformia</taxon>
        <taxon>Alvinellidae</taxon>
        <taxon>Paralvinella</taxon>
    </lineage>
</organism>
<dbReference type="AlphaFoldDB" id="A0AAD9J3A3"/>
<gene>
    <name evidence="9" type="ORF">LSH36_690g00011</name>
</gene>
<name>A0AAD9J3A3_9ANNE</name>
<comment type="subcellular location">
    <subcellularLocation>
        <location evidence="1">Nucleus</location>
    </subcellularLocation>
</comment>
<dbReference type="FunFam" id="3.30.160.60:FF:001071">
    <property type="entry name" value="zinc finger protein 236"/>
    <property type="match status" value="1"/>
</dbReference>
<dbReference type="GO" id="GO:0005634">
    <property type="term" value="C:nucleus"/>
    <property type="evidence" value="ECO:0007669"/>
    <property type="project" value="UniProtKB-SubCell"/>
</dbReference>
<dbReference type="PROSITE" id="PS50157">
    <property type="entry name" value="ZINC_FINGER_C2H2_2"/>
    <property type="match status" value="1"/>
</dbReference>
<protein>
    <recommendedName>
        <fullName evidence="8">C2H2-type domain-containing protein</fullName>
    </recommendedName>
</protein>
<dbReference type="InterPro" id="IPR036236">
    <property type="entry name" value="Znf_C2H2_sf"/>
</dbReference>
<dbReference type="EMBL" id="JAODUP010000690">
    <property type="protein sequence ID" value="KAK2145273.1"/>
    <property type="molecule type" value="Genomic_DNA"/>
</dbReference>
<keyword evidence="6" id="KW-0539">Nucleus</keyword>
<evidence type="ECO:0000313" key="9">
    <source>
        <dbReference type="EMBL" id="KAK2145273.1"/>
    </source>
</evidence>
<sequence>MPSQVWRTYVKQQVNYVPKEQTCRVFNKEVHRHLGPHVFSSPVRGVVKPKDALQPAVICKKAFKRSGHLKEHVMTHGPGPSPSRLRPTRYRCDECDKAFAKPSQLERHIRIHTGMRPLGRNPLLSGEANHRLITTPALKGAVNRMWQLVPGP</sequence>
<dbReference type="Pfam" id="PF00096">
    <property type="entry name" value="zf-C2H2"/>
    <property type="match status" value="2"/>
</dbReference>
<keyword evidence="3" id="KW-0677">Repeat</keyword>
<dbReference type="InterPro" id="IPR013087">
    <property type="entry name" value="Znf_C2H2_type"/>
</dbReference>
<reference evidence="9" key="1">
    <citation type="journal article" date="2023" name="Mol. Biol. Evol.">
        <title>Third-Generation Sequencing Reveals the Adaptive Role of the Epigenome in Three Deep-Sea Polychaetes.</title>
        <authorList>
            <person name="Perez M."/>
            <person name="Aroh O."/>
            <person name="Sun Y."/>
            <person name="Lan Y."/>
            <person name="Juniper S.K."/>
            <person name="Young C.R."/>
            <person name="Angers B."/>
            <person name="Qian P.Y."/>
        </authorList>
    </citation>
    <scope>NUCLEOTIDE SEQUENCE</scope>
    <source>
        <strain evidence="9">P08H-3</strain>
    </source>
</reference>